<name>A0A0D2AQ35_9EURO</name>
<keyword evidence="3" id="KW-1185">Reference proteome</keyword>
<dbReference type="EMBL" id="KN847336">
    <property type="protein sequence ID" value="KIW42011.1"/>
    <property type="molecule type" value="Genomic_DNA"/>
</dbReference>
<feature type="transmembrane region" description="Helical" evidence="1">
    <location>
        <begin position="62"/>
        <end position="81"/>
    </location>
</feature>
<dbReference type="HOGENOM" id="CLU_120129_0_0_1"/>
<keyword evidence="1" id="KW-1133">Transmembrane helix</keyword>
<dbReference type="AlphaFoldDB" id="A0A0D2AQ35"/>
<feature type="transmembrane region" description="Helical" evidence="1">
    <location>
        <begin position="135"/>
        <end position="152"/>
    </location>
</feature>
<accession>A0A0D2AQ35</accession>
<organism evidence="2 3">
    <name type="scientific">Exophiala oligosperma</name>
    <dbReference type="NCBI Taxonomy" id="215243"/>
    <lineage>
        <taxon>Eukaryota</taxon>
        <taxon>Fungi</taxon>
        <taxon>Dikarya</taxon>
        <taxon>Ascomycota</taxon>
        <taxon>Pezizomycotina</taxon>
        <taxon>Eurotiomycetes</taxon>
        <taxon>Chaetothyriomycetidae</taxon>
        <taxon>Chaetothyriales</taxon>
        <taxon>Herpotrichiellaceae</taxon>
        <taxon>Exophiala</taxon>
    </lineage>
</organism>
<dbReference type="Proteomes" id="UP000053342">
    <property type="component" value="Unassembled WGS sequence"/>
</dbReference>
<keyword evidence="1" id="KW-0472">Membrane</keyword>
<dbReference type="RefSeq" id="XP_016262227.1">
    <property type="nucleotide sequence ID" value="XM_016406623.1"/>
</dbReference>
<evidence type="ECO:0000256" key="1">
    <source>
        <dbReference type="SAM" id="Phobius"/>
    </source>
</evidence>
<proteinExistence type="predicted"/>
<dbReference type="GeneID" id="27357675"/>
<dbReference type="VEuPathDB" id="FungiDB:PV06_05601"/>
<feature type="transmembrane region" description="Helical" evidence="1">
    <location>
        <begin position="12"/>
        <end position="33"/>
    </location>
</feature>
<sequence length="158" mass="17348">MTATAIIFSMYHAVQTCVGAYTGLFSAMAIYNLKQREEQTERAAQYSTTAANQLHKTRTTQTSGAVATISSVVSSIILAIGTGGRKFPLFLSVLNAVGIALAYRHMAEFWKNKAKVPFIHDYNEGITASNRMIQAFQILAGTWALAIVLYLWPGFSFQ</sequence>
<evidence type="ECO:0000313" key="2">
    <source>
        <dbReference type="EMBL" id="KIW42011.1"/>
    </source>
</evidence>
<dbReference type="OrthoDB" id="5405107at2759"/>
<keyword evidence="1" id="KW-0812">Transmembrane</keyword>
<protein>
    <submittedName>
        <fullName evidence="2">Uncharacterized protein</fullName>
    </submittedName>
</protein>
<reference evidence="2 3" key="1">
    <citation type="submission" date="2015-01" db="EMBL/GenBank/DDBJ databases">
        <title>The Genome Sequence of Exophiala oligosperma CBS72588.</title>
        <authorList>
            <consortium name="The Broad Institute Genomics Platform"/>
            <person name="Cuomo C."/>
            <person name="de Hoog S."/>
            <person name="Gorbushina A."/>
            <person name="Stielow B."/>
            <person name="Teixiera M."/>
            <person name="Abouelleil A."/>
            <person name="Chapman S.B."/>
            <person name="Priest M."/>
            <person name="Young S.K."/>
            <person name="Wortman J."/>
            <person name="Nusbaum C."/>
            <person name="Birren B."/>
        </authorList>
    </citation>
    <scope>NUCLEOTIDE SEQUENCE [LARGE SCALE GENOMIC DNA]</scope>
    <source>
        <strain evidence="2 3">CBS 72588</strain>
    </source>
</reference>
<evidence type="ECO:0000313" key="3">
    <source>
        <dbReference type="Proteomes" id="UP000053342"/>
    </source>
</evidence>
<gene>
    <name evidence="2" type="ORF">PV06_05601</name>
</gene>